<keyword evidence="2" id="KW-1185">Reference proteome</keyword>
<organism evidence="1 2">
    <name type="scientific">Fermentimonas caenicola</name>
    <dbReference type="NCBI Taxonomy" id="1562970"/>
    <lineage>
        <taxon>Bacteria</taxon>
        <taxon>Pseudomonadati</taxon>
        <taxon>Bacteroidota</taxon>
        <taxon>Bacteroidia</taxon>
        <taxon>Bacteroidales</taxon>
        <taxon>Dysgonomonadaceae</taxon>
        <taxon>Fermentimonas</taxon>
    </lineage>
</organism>
<evidence type="ECO:0000313" key="2">
    <source>
        <dbReference type="Proteomes" id="UP000032417"/>
    </source>
</evidence>
<dbReference type="Proteomes" id="UP000032417">
    <property type="component" value="Chromosome 1"/>
</dbReference>
<dbReference type="EMBL" id="LN515532">
    <property type="protein sequence ID" value="CEA16602.1"/>
    <property type="molecule type" value="Genomic_DNA"/>
</dbReference>
<gene>
    <name evidence="1" type="ORF">ING2E5B_1864</name>
</gene>
<proteinExistence type="predicted"/>
<evidence type="ECO:0008006" key="3">
    <source>
        <dbReference type="Google" id="ProtNLM"/>
    </source>
</evidence>
<dbReference type="HOGENOM" id="CLU_152583_0_0_10"/>
<dbReference type="PATRIC" id="fig|1562970.3.peg.1845"/>
<dbReference type="OrthoDB" id="8418771at2"/>
<dbReference type="KEGG" id="pbt:ING2E5B_1864"/>
<dbReference type="STRING" id="1562970.ING2E5B_1864"/>
<protein>
    <recommendedName>
        <fullName evidence="3">Phosphoribosylpyrophosphate synthetase</fullName>
    </recommendedName>
</protein>
<dbReference type="AlphaFoldDB" id="A0A098C3W6"/>
<reference evidence="1 2" key="1">
    <citation type="submission" date="2014-08" db="EMBL/GenBank/DDBJ databases">
        <authorList>
            <person name="Wibberg D."/>
        </authorList>
    </citation>
    <scope>NUCLEOTIDE SEQUENCE [LARGE SCALE GENOMIC DNA]</scope>
    <source>
        <strain evidence="2">ING2-E5B</strain>
    </source>
</reference>
<sequence length="102" mass="11684">MITYTTLSEAINDLTKRGYTENFNIESDCIVCADNKIRLKPDEFEIDEVYRFQEMSDLDNESILYAISSEVNKIKGLLVNAYGIYSDTATTELVRKLGQKDK</sequence>
<evidence type="ECO:0000313" key="1">
    <source>
        <dbReference type="EMBL" id="CEA16602.1"/>
    </source>
</evidence>
<name>A0A098C3W6_9BACT</name>
<accession>A0A098C3W6</accession>